<protein>
    <recommendedName>
        <fullName evidence="3">Transposase</fullName>
    </recommendedName>
</protein>
<comment type="caution">
    <text evidence="1">The sequence shown here is derived from an EMBL/GenBank/DDBJ whole genome shotgun (WGS) entry which is preliminary data.</text>
</comment>
<evidence type="ECO:0000313" key="1">
    <source>
        <dbReference type="EMBL" id="PAU46930.1"/>
    </source>
</evidence>
<evidence type="ECO:0008006" key="3">
    <source>
        <dbReference type="Google" id="ProtNLM"/>
    </source>
</evidence>
<organism evidence="1 2">
    <name type="scientific">Streptomyces albireticuli</name>
    <dbReference type="NCBI Taxonomy" id="1940"/>
    <lineage>
        <taxon>Bacteria</taxon>
        <taxon>Bacillati</taxon>
        <taxon>Actinomycetota</taxon>
        <taxon>Actinomycetes</taxon>
        <taxon>Kitasatosporales</taxon>
        <taxon>Streptomycetaceae</taxon>
        <taxon>Streptomyces</taxon>
    </lineage>
</organism>
<keyword evidence="2" id="KW-1185">Reference proteome</keyword>
<dbReference type="EMBL" id="NSJV01000413">
    <property type="protein sequence ID" value="PAU46930.1"/>
    <property type="molecule type" value="Genomic_DNA"/>
</dbReference>
<name>A0A2A2D6H4_9ACTN</name>
<sequence length="75" mass="8910">MSGAERPRCLSARRRGEERTIGWCMNARRNARDYERLPQHSEAHLNWALITMMTRRLTRRSPRTSQWTRKTPTVG</sequence>
<accession>A0A2A2D6H4</accession>
<dbReference type="AlphaFoldDB" id="A0A2A2D6H4"/>
<evidence type="ECO:0000313" key="2">
    <source>
        <dbReference type="Proteomes" id="UP000218944"/>
    </source>
</evidence>
<proteinExistence type="predicted"/>
<dbReference type="Proteomes" id="UP000218944">
    <property type="component" value="Unassembled WGS sequence"/>
</dbReference>
<gene>
    <name evidence="1" type="ORF">CK936_21805</name>
</gene>
<reference evidence="1 2" key="1">
    <citation type="submission" date="2017-08" db="EMBL/GenBank/DDBJ databases">
        <title>Genome sequence of Streptomyces albireticuli NRRL B-1670.</title>
        <authorList>
            <person name="Graham D.E."/>
            <person name="Mahan K.M."/>
            <person name="Klingeman D.M."/>
            <person name="Hettich R.L."/>
            <person name="Parry R.J."/>
            <person name="Spain J.C."/>
        </authorList>
    </citation>
    <scope>NUCLEOTIDE SEQUENCE [LARGE SCALE GENOMIC DNA]</scope>
    <source>
        <strain evidence="1 2">NRRL B-1670</strain>
    </source>
</reference>